<accession>X6N3I6</accession>
<name>X6N3I6_RETFI</name>
<dbReference type="AlphaFoldDB" id="X6N3I6"/>
<proteinExistence type="predicted"/>
<gene>
    <name evidence="1" type="ORF">RFI_16778</name>
</gene>
<reference evidence="1 2" key="1">
    <citation type="journal article" date="2013" name="Curr. Biol.">
        <title>The Genome of the Foraminiferan Reticulomyxa filosa.</title>
        <authorList>
            <person name="Glockner G."/>
            <person name="Hulsmann N."/>
            <person name="Schleicher M."/>
            <person name="Noegel A.A."/>
            <person name="Eichinger L."/>
            <person name="Gallinger C."/>
            <person name="Pawlowski J."/>
            <person name="Sierra R."/>
            <person name="Euteneuer U."/>
            <person name="Pillet L."/>
            <person name="Moustafa A."/>
            <person name="Platzer M."/>
            <person name="Groth M."/>
            <person name="Szafranski K."/>
            <person name="Schliwa M."/>
        </authorList>
    </citation>
    <scope>NUCLEOTIDE SEQUENCE [LARGE SCALE GENOMIC DNA]</scope>
</reference>
<evidence type="ECO:0000313" key="1">
    <source>
        <dbReference type="EMBL" id="ETO20438.1"/>
    </source>
</evidence>
<keyword evidence="2" id="KW-1185">Reference proteome</keyword>
<evidence type="ECO:0000313" key="2">
    <source>
        <dbReference type="Proteomes" id="UP000023152"/>
    </source>
</evidence>
<sequence length="174" mass="20592">MFWDHFLDPFIIEVKGMKVSEDVDDFGSDFIRNWEGWPKWFIDNVIPQLTMAMLSNCKWPNNVDDQNQDQDQDREQNIAVQLDLIHSHRWECSDIIAKIAKIIGLRRLLQELFHMLTPLVNVPNPSPKVYAQIEAILFVIRTNYKMYEVPVADEDYPLKQASSFFCIRHIYTFI</sequence>
<dbReference type="Gene3D" id="1.25.10.10">
    <property type="entry name" value="Leucine-rich Repeat Variant"/>
    <property type="match status" value="1"/>
</dbReference>
<dbReference type="EMBL" id="ASPP01012602">
    <property type="protein sequence ID" value="ETO20438.1"/>
    <property type="molecule type" value="Genomic_DNA"/>
</dbReference>
<organism evidence="1 2">
    <name type="scientific">Reticulomyxa filosa</name>
    <dbReference type="NCBI Taxonomy" id="46433"/>
    <lineage>
        <taxon>Eukaryota</taxon>
        <taxon>Sar</taxon>
        <taxon>Rhizaria</taxon>
        <taxon>Retaria</taxon>
        <taxon>Foraminifera</taxon>
        <taxon>Monothalamids</taxon>
        <taxon>Reticulomyxidae</taxon>
        <taxon>Reticulomyxa</taxon>
    </lineage>
</organism>
<dbReference type="InterPro" id="IPR011989">
    <property type="entry name" value="ARM-like"/>
</dbReference>
<dbReference type="OrthoDB" id="435593at2759"/>
<comment type="caution">
    <text evidence="1">The sequence shown here is derived from an EMBL/GenBank/DDBJ whole genome shotgun (WGS) entry which is preliminary data.</text>
</comment>
<dbReference type="Proteomes" id="UP000023152">
    <property type="component" value="Unassembled WGS sequence"/>
</dbReference>
<protein>
    <submittedName>
        <fullName evidence="1">Uncharacterized protein</fullName>
    </submittedName>
</protein>